<sequence>MVKKFGPLNLVWNGVGTLQVPDAGSKPASVNLARVCLAQRAELLIENFERLYPKLKNERVEWALQPFDDQYGDAFDPFMSLPDDQVDELVPGNLQFLKKPRKVAPGA</sequence>
<dbReference type="KEGG" id="olu:OSTLU_31897"/>
<accession>A4RY25</accession>
<evidence type="ECO:0000313" key="1">
    <source>
        <dbReference type="EMBL" id="ABO96147.1"/>
    </source>
</evidence>
<evidence type="ECO:0000313" key="2">
    <source>
        <dbReference type="Proteomes" id="UP000001568"/>
    </source>
</evidence>
<dbReference type="OrthoDB" id="496430at2759"/>
<name>A4RY25_OSTLU</name>
<organism evidence="1 2">
    <name type="scientific">Ostreococcus lucimarinus (strain CCE9901)</name>
    <dbReference type="NCBI Taxonomy" id="436017"/>
    <lineage>
        <taxon>Eukaryota</taxon>
        <taxon>Viridiplantae</taxon>
        <taxon>Chlorophyta</taxon>
        <taxon>Mamiellophyceae</taxon>
        <taxon>Mamiellales</taxon>
        <taxon>Bathycoccaceae</taxon>
        <taxon>Ostreococcus</taxon>
    </lineage>
</organism>
<dbReference type="AlphaFoldDB" id="A4RY25"/>
<protein>
    <submittedName>
        <fullName evidence="1">Uncharacterized protein</fullName>
    </submittedName>
</protein>
<gene>
    <name evidence="1" type="ORF">OSTLU_31897</name>
</gene>
<dbReference type="GeneID" id="5002089"/>
<dbReference type="HOGENOM" id="CLU_2214388_0_0_1"/>
<dbReference type="Gramene" id="ABO96147">
    <property type="protein sequence ID" value="ABO96147"/>
    <property type="gene ID" value="OSTLU_31897"/>
</dbReference>
<dbReference type="Proteomes" id="UP000001568">
    <property type="component" value="Chromosome 5"/>
</dbReference>
<dbReference type="EMBL" id="CP000585">
    <property type="protein sequence ID" value="ABO96147.1"/>
    <property type="molecule type" value="Genomic_DNA"/>
</dbReference>
<keyword evidence="2" id="KW-1185">Reference proteome</keyword>
<proteinExistence type="predicted"/>
<reference evidence="1 2" key="1">
    <citation type="journal article" date="2007" name="Proc. Natl. Acad. Sci. U.S.A.">
        <title>The tiny eukaryote Ostreococcus provides genomic insights into the paradox of plankton speciation.</title>
        <authorList>
            <person name="Palenik B."/>
            <person name="Grimwood J."/>
            <person name="Aerts A."/>
            <person name="Rouze P."/>
            <person name="Salamov A."/>
            <person name="Putnam N."/>
            <person name="Dupont C."/>
            <person name="Jorgensen R."/>
            <person name="Derelle E."/>
            <person name="Rombauts S."/>
            <person name="Zhou K."/>
            <person name="Otillar R."/>
            <person name="Merchant S.S."/>
            <person name="Podell S."/>
            <person name="Gaasterland T."/>
            <person name="Napoli C."/>
            <person name="Gendler K."/>
            <person name="Manuell A."/>
            <person name="Tai V."/>
            <person name="Vallon O."/>
            <person name="Piganeau G."/>
            <person name="Jancek S."/>
            <person name="Heijde M."/>
            <person name="Jabbari K."/>
            <person name="Bowler C."/>
            <person name="Lohr M."/>
            <person name="Robbens S."/>
            <person name="Werner G."/>
            <person name="Dubchak I."/>
            <person name="Pazour G.J."/>
            <person name="Ren Q."/>
            <person name="Paulsen I."/>
            <person name="Delwiche C."/>
            <person name="Schmutz J."/>
            <person name="Rokhsar D."/>
            <person name="Van de Peer Y."/>
            <person name="Moreau H."/>
            <person name="Grigoriev I.V."/>
        </authorList>
    </citation>
    <scope>NUCLEOTIDE SEQUENCE [LARGE SCALE GENOMIC DNA]</scope>
    <source>
        <strain evidence="1 2">CCE9901</strain>
    </source>
</reference>
<dbReference type="RefSeq" id="XP_001417854.1">
    <property type="nucleotide sequence ID" value="XM_001417817.1"/>
</dbReference>